<proteinExistence type="inferred from homology"/>
<evidence type="ECO:0000313" key="11">
    <source>
        <dbReference type="EMBL" id="KXB66638.1"/>
    </source>
</evidence>
<protein>
    <recommendedName>
        <fullName evidence="9">Magnesium transporter MgtE</fullName>
    </recommendedName>
</protein>
<feature type="domain" description="CBS" evidence="10">
    <location>
        <begin position="205"/>
        <end position="262"/>
    </location>
</feature>
<comment type="similarity">
    <text evidence="2 9">Belongs to the SLC41A transporter family.</text>
</comment>
<dbReference type="GO" id="GO:0015095">
    <property type="term" value="F:magnesium ion transmembrane transporter activity"/>
    <property type="evidence" value="ECO:0007669"/>
    <property type="project" value="UniProtKB-UniRule"/>
</dbReference>
<evidence type="ECO:0000256" key="1">
    <source>
        <dbReference type="ARBA" id="ARBA00004141"/>
    </source>
</evidence>
<evidence type="ECO:0000256" key="8">
    <source>
        <dbReference type="PROSITE-ProRule" id="PRU00703"/>
    </source>
</evidence>
<feature type="transmembrane region" description="Helical" evidence="9">
    <location>
        <begin position="362"/>
        <end position="382"/>
    </location>
</feature>
<reference evidence="12" key="1">
    <citation type="submission" date="2016-01" db="EMBL/GenBank/DDBJ databases">
        <authorList>
            <person name="Mitreva M."/>
            <person name="Pepin K.H."/>
            <person name="Mihindukulasuriya K.A."/>
            <person name="Fulton R."/>
            <person name="Fronick C."/>
            <person name="O'Laughlin M."/>
            <person name="Miner T."/>
            <person name="Herter B."/>
            <person name="Rosa B.A."/>
            <person name="Cordes M."/>
            <person name="Tomlinson C."/>
            <person name="Wollam A."/>
            <person name="Palsikar V.B."/>
            <person name="Mardis E.R."/>
            <person name="Wilson R.K."/>
        </authorList>
    </citation>
    <scope>NUCLEOTIDE SEQUENCE [LARGE SCALE GENOMIC DNA]</scope>
    <source>
        <strain evidence="12">DNF00729</strain>
    </source>
</reference>
<feature type="transmembrane region" description="Helical" evidence="9">
    <location>
        <begin position="288"/>
        <end position="308"/>
    </location>
</feature>
<evidence type="ECO:0000259" key="10">
    <source>
        <dbReference type="PROSITE" id="PS51371"/>
    </source>
</evidence>
<keyword evidence="9" id="KW-0479">Metal-binding</keyword>
<dbReference type="PANTHER" id="PTHR43773:SF1">
    <property type="entry name" value="MAGNESIUM TRANSPORTER MGTE"/>
    <property type="match status" value="1"/>
</dbReference>
<dbReference type="AlphaFoldDB" id="A0A134AFY6"/>
<keyword evidence="3 9" id="KW-0813">Transport</keyword>
<evidence type="ECO:0000313" key="12">
    <source>
        <dbReference type="Proteomes" id="UP000070442"/>
    </source>
</evidence>
<evidence type="ECO:0000256" key="6">
    <source>
        <dbReference type="ARBA" id="ARBA00022989"/>
    </source>
</evidence>
<dbReference type="PROSITE" id="PS51371">
    <property type="entry name" value="CBS"/>
    <property type="match status" value="2"/>
</dbReference>
<name>A0A134AFY6_9FIRM</name>
<dbReference type="InterPro" id="IPR006667">
    <property type="entry name" value="SLC41_membr_dom"/>
</dbReference>
<keyword evidence="8" id="KW-0129">CBS domain</keyword>
<accession>A0A134AFY6</accession>
<dbReference type="EMBL" id="LSDG01000027">
    <property type="protein sequence ID" value="KXB66638.1"/>
    <property type="molecule type" value="Genomic_DNA"/>
</dbReference>
<dbReference type="InterPro" id="IPR038076">
    <property type="entry name" value="MgtE_N_sf"/>
</dbReference>
<evidence type="ECO:0000256" key="3">
    <source>
        <dbReference type="ARBA" id="ARBA00022448"/>
    </source>
</evidence>
<dbReference type="Gene3D" id="1.10.357.20">
    <property type="entry name" value="SLC41 divalent cation transporters, integral membrane domain"/>
    <property type="match status" value="1"/>
</dbReference>
<dbReference type="SMART" id="SM00924">
    <property type="entry name" value="MgtE_N"/>
    <property type="match status" value="1"/>
</dbReference>
<sequence>MMLEFDSDYAILKEQLEHVIQHGDVHDATALFDQYHSVDIDEVLEDLEPTDLQFFLFMLNAEQVANLIENADPDLQPKMTRFYSTKELIEIFSFMTNADVADLLGFMSTKRRKEVLNYMKASESDILKMILSYEDDSAARIMTTEFISLRQSLTVREALLKIKEIAPTTEIIESIFITDDLHRIQGIVNLRDILVAPGFKPLADLVENHPFFVYADQDQEEAANLIYKYDLKYLPVVNKNMAILGVITSDDIIDVMEEEHNEDILAMGGVSKDEEFDSNFFHSIKSRLPWLVINLVTAFMASAVVSMFESTISQVVALAAAMPIVTGMGGNAGNQALSIVLTSLARDEITLEDDLPLIIKEVGLGIFNGAIIGLIAGFVLYLKYHNVFLGLIILVAMILNMVIAGVVGFLLPLIFDKMKIDPAISSPIFLTTATDICGFFIFLGLASVILPKLM</sequence>
<dbReference type="GO" id="GO:0046872">
    <property type="term" value="F:metal ion binding"/>
    <property type="evidence" value="ECO:0007669"/>
    <property type="project" value="UniProtKB-KW"/>
</dbReference>
<comment type="subcellular location">
    <subcellularLocation>
        <location evidence="9">Cell membrane</location>
        <topology evidence="9">Multi-pass membrane protein</topology>
    </subcellularLocation>
    <subcellularLocation>
        <location evidence="1">Membrane</location>
        <topology evidence="1">Multi-pass membrane protein</topology>
    </subcellularLocation>
</comment>
<keyword evidence="12" id="KW-1185">Reference proteome</keyword>
<keyword evidence="4 9" id="KW-0812">Transmembrane</keyword>
<evidence type="ECO:0000256" key="4">
    <source>
        <dbReference type="ARBA" id="ARBA00022692"/>
    </source>
</evidence>
<dbReference type="InterPro" id="IPR006669">
    <property type="entry name" value="MgtE_transporter"/>
</dbReference>
<feature type="transmembrane region" description="Helical" evidence="9">
    <location>
        <begin position="427"/>
        <end position="450"/>
    </location>
</feature>
<feature type="transmembrane region" description="Helical" evidence="9">
    <location>
        <begin position="388"/>
        <end position="415"/>
    </location>
</feature>
<evidence type="ECO:0000256" key="2">
    <source>
        <dbReference type="ARBA" id="ARBA00009749"/>
    </source>
</evidence>
<dbReference type="Proteomes" id="UP000070442">
    <property type="component" value="Unassembled WGS sequence"/>
</dbReference>
<dbReference type="GO" id="GO:0005886">
    <property type="term" value="C:plasma membrane"/>
    <property type="evidence" value="ECO:0007669"/>
    <property type="project" value="UniProtKB-SubCell"/>
</dbReference>
<dbReference type="SUPFAM" id="SSF158791">
    <property type="entry name" value="MgtE N-terminal domain-like"/>
    <property type="match status" value="1"/>
</dbReference>
<dbReference type="NCBIfam" id="TIGR00400">
    <property type="entry name" value="mgtE"/>
    <property type="match status" value="1"/>
</dbReference>
<comment type="caution">
    <text evidence="11">The sequence shown here is derived from an EMBL/GenBank/DDBJ whole genome shotgun (WGS) entry which is preliminary data.</text>
</comment>
<keyword evidence="7 9" id="KW-0472">Membrane</keyword>
<dbReference type="SUPFAM" id="SSF161093">
    <property type="entry name" value="MgtE membrane domain-like"/>
    <property type="match status" value="1"/>
</dbReference>
<dbReference type="InterPro" id="IPR036739">
    <property type="entry name" value="SLC41_membr_dom_sf"/>
</dbReference>
<dbReference type="InterPro" id="IPR006668">
    <property type="entry name" value="Mg_transptr_MgtE_intracell_dom"/>
</dbReference>
<keyword evidence="5 9" id="KW-0460">Magnesium</keyword>
<dbReference type="InterPro" id="IPR000644">
    <property type="entry name" value="CBS_dom"/>
</dbReference>
<dbReference type="STRING" id="755172.HMPREF1863_01020"/>
<feature type="domain" description="CBS" evidence="10">
    <location>
        <begin position="142"/>
        <end position="204"/>
    </location>
</feature>
<dbReference type="Gene3D" id="1.25.60.10">
    <property type="entry name" value="MgtE N-terminal domain-like"/>
    <property type="match status" value="1"/>
</dbReference>
<dbReference type="Gene3D" id="3.10.580.10">
    <property type="entry name" value="CBS-domain"/>
    <property type="match status" value="1"/>
</dbReference>
<dbReference type="PATRIC" id="fig|755172.3.peg.979"/>
<evidence type="ECO:0000256" key="7">
    <source>
        <dbReference type="ARBA" id="ARBA00023136"/>
    </source>
</evidence>
<dbReference type="OrthoDB" id="9790355at2"/>
<gene>
    <name evidence="11" type="ORF">HMPREF1863_01020</name>
</gene>
<dbReference type="Pfam" id="PF00571">
    <property type="entry name" value="CBS"/>
    <property type="match status" value="2"/>
</dbReference>
<dbReference type="Pfam" id="PF01769">
    <property type="entry name" value="MgtE"/>
    <property type="match status" value="1"/>
</dbReference>
<dbReference type="SMART" id="SM00116">
    <property type="entry name" value="CBS"/>
    <property type="match status" value="2"/>
</dbReference>
<keyword evidence="9" id="KW-1003">Cell membrane</keyword>
<feature type="transmembrane region" description="Helical" evidence="9">
    <location>
        <begin position="314"/>
        <end position="341"/>
    </location>
</feature>
<comment type="function">
    <text evidence="9">Acts as a magnesium transporter.</text>
</comment>
<evidence type="ECO:0000256" key="9">
    <source>
        <dbReference type="RuleBase" id="RU362011"/>
    </source>
</evidence>
<evidence type="ECO:0000256" key="5">
    <source>
        <dbReference type="ARBA" id="ARBA00022842"/>
    </source>
</evidence>
<dbReference type="Pfam" id="PF03448">
    <property type="entry name" value="MgtE_N"/>
    <property type="match status" value="1"/>
</dbReference>
<comment type="subunit">
    <text evidence="9">Homodimer.</text>
</comment>
<dbReference type="PANTHER" id="PTHR43773">
    <property type="entry name" value="MAGNESIUM TRANSPORTER MGTE"/>
    <property type="match status" value="1"/>
</dbReference>
<organism evidence="11 12">
    <name type="scientific">Aedoeadaptatus coxii</name>
    <dbReference type="NCBI Taxonomy" id="755172"/>
    <lineage>
        <taxon>Bacteria</taxon>
        <taxon>Bacillati</taxon>
        <taxon>Bacillota</taxon>
        <taxon>Tissierellia</taxon>
        <taxon>Tissierellales</taxon>
        <taxon>Peptoniphilaceae</taxon>
        <taxon>Aedoeadaptatus</taxon>
    </lineage>
</organism>
<dbReference type="CDD" id="cd04606">
    <property type="entry name" value="CBS_pair_Mg_transporter"/>
    <property type="match status" value="1"/>
</dbReference>
<keyword evidence="6 9" id="KW-1133">Transmembrane helix</keyword>
<dbReference type="SUPFAM" id="SSF54631">
    <property type="entry name" value="CBS-domain pair"/>
    <property type="match status" value="1"/>
</dbReference>
<dbReference type="InterPro" id="IPR046342">
    <property type="entry name" value="CBS_dom_sf"/>
</dbReference>